<evidence type="ECO:0000256" key="1">
    <source>
        <dbReference type="SAM" id="MobiDB-lite"/>
    </source>
</evidence>
<feature type="non-terminal residue" evidence="2">
    <location>
        <position position="1"/>
    </location>
</feature>
<feature type="compositionally biased region" description="Low complexity" evidence="1">
    <location>
        <begin position="65"/>
        <end position="74"/>
    </location>
</feature>
<dbReference type="AlphaFoldDB" id="A0A6J4TRA4"/>
<organism evidence="2">
    <name type="scientific">uncultured Rubrobacteraceae bacterium</name>
    <dbReference type="NCBI Taxonomy" id="349277"/>
    <lineage>
        <taxon>Bacteria</taxon>
        <taxon>Bacillati</taxon>
        <taxon>Actinomycetota</taxon>
        <taxon>Rubrobacteria</taxon>
        <taxon>Rubrobacterales</taxon>
        <taxon>Rubrobacteraceae</taxon>
        <taxon>environmental samples</taxon>
    </lineage>
</organism>
<gene>
    <name evidence="2" type="ORF">AVDCRST_MAG05-4273</name>
</gene>
<name>A0A6J4TRA4_9ACTN</name>
<reference evidence="2" key="1">
    <citation type="submission" date="2020-02" db="EMBL/GenBank/DDBJ databases">
        <authorList>
            <person name="Meier V. D."/>
        </authorList>
    </citation>
    <scope>NUCLEOTIDE SEQUENCE</scope>
    <source>
        <strain evidence="2">AVDCRST_MAG05</strain>
    </source>
</reference>
<sequence length="120" mass="12527">CSSASSVASWAGRAPAATNPRRMPPSPRARGRLSGVTPGSTPRSLSGRSGWRSRPVGWSRRAPRARAPATGPRAPGKRSRPAWPRCATRSSPPRGKRAPGPSTGRSAAGSRRSGRSARLP</sequence>
<accession>A0A6J4TRA4</accession>
<feature type="compositionally biased region" description="Low complexity" evidence="1">
    <location>
        <begin position="43"/>
        <end position="54"/>
    </location>
</feature>
<feature type="compositionally biased region" description="Low complexity" evidence="1">
    <location>
        <begin position="98"/>
        <end position="120"/>
    </location>
</feature>
<evidence type="ECO:0000313" key="2">
    <source>
        <dbReference type="EMBL" id="CAA9529422.1"/>
    </source>
</evidence>
<dbReference type="EMBL" id="CADCVM010000467">
    <property type="protein sequence ID" value="CAA9529422.1"/>
    <property type="molecule type" value="Genomic_DNA"/>
</dbReference>
<protein>
    <submittedName>
        <fullName evidence="2">Uncharacterized protein</fullName>
    </submittedName>
</protein>
<feature type="region of interest" description="Disordered" evidence="1">
    <location>
        <begin position="1"/>
        <end position="120"/>
    </location>
</feature>
<feature type="non-terminal residue" evidence="2">
    <location>
        <position position="120"/>
    </location>
</feature>
<proteinExistence type="predicted"/>